<dbReference type="GO" id="GO:0003700">
    <property type="term" value="F:DNA-binding transcription factor activity"/>
    <property type="evidence" value="ECO:0007669"/>
    <property type="project" value="InterPro"/>
</dbReference>
<dbReference type="Pfam" id="PF12802">
    <property type="entry name" value="MarR_2"/>
    <property type="match status" value="1"/>
</dbReference>
<dbReference type="PANTHER" id="PTHR33164:SF89">
    <property type="entry name" value="MARR FAMILY REGULATORY PROTEIN"/>
    <property type="match status" value="1"/>
</dbReference>
<keyword evidence="2" id="KW-0238">DNA-binding</keyword>
<dbReference type="AlphaFoldDB" id="A0A7H1MB80"/>
<dbReference type="SMART" id="SM00347">
    <property type="entry name" value="HTH_MARR"/>
    <property type="match status" value="1"/>
</dbReference>
<evidence type="ECO:0000313" key="5">
    <source>
        <dbReference type="EMBL" id="QNT58895.1"/>
    </source>
</evidence>
<dbReference type="InterPro" id="IPR036388">
    <property type="entry name" value="WH-like_DNA-bd_sf"/>
</dbReference>
<keyword evidence="6" id="KW-1185">Reference proteome</keyword>
<dbReference type="PANTHER" id="PTHR33164">
    <property type="entry name" value="TRANSCRIPTIONAL REGULATOR, MARR FAMILY"/>
    <property type="match status" value="1"/>
</dbReference>
<evidence type="ECO:0000256" key="2">
    <source>
        <dbReference type="ARBA" id="ARBA00023125"/>
    </source>
</evidence>
<keyword evidence="3" id="KW-0804">Transcription</keyword>
<name>A0A7H1MB80_9NEIS</name>
<dbReference type="SUPFAM" id="SSF46785">
    <property type="entry name" value="Winged helix' DNA-binding domain"/>
    <property type="match status" value="1"/>
</dbReference>
<dbReference type="GO" id="GO:0006950">
    <property type="term" value="P:response to stress"/>
    <property type="evidence" value="ECO:0007669"/>
    <property type="project" value="TreeGrafter"/>
</dbReference>
<evidence type="ECO:0000256" key="1">
    <source>
        <dbReference type="ARBA" id="ARBA00023015"/>
    </source>
</evidence>
<evidence type="ECO:0000313" key="6">
    <source>
        <dbReference type="Proteomes" id="UP000516412"/>
    </source>
</evidence>
<evidence type="ECO:0000256" key="3">
    <source>
        <dbReference type="ARBA" id="ARBA00023163"/>
    </source>
</evidence>
<dbReference type="InterPro" id="IPR039422">
    <property type="entry name" value="MarR/SlyA-like"/>
</dbReference>
<feature type="domain" description="HTH marR-type" evidence="4">
    <location>
        <begin position="1"/>
        <end position="134"/>
    </location>
</feature>
<reference evidence="5" key="1">
    <citation type="submission" date="2024-06" db="EMBL/GenBank/DDBJ databases">
        <title>Complete Genome Sequence of mouse commensal type strain Neisseria musculi.</title>
        <authorList>
            <person name="Thapa E."/>
            <person name="Aluvathingal J."/>
            <person name="Nadendla S."/>
            <person name="Mehta A."/>
            <person name="Tettelin H."/>
            <person name="Weyand N.J."/>
        </authorList>
    </citation>
    <scope>NUCLEOTIDE SEQUENCE</scope>
    <source>
        <strain evidence="5">NW831</strain>
    </source>
</reference>
<dbReference type="Gene3D" id="1.10.10.10">
    <property type="entry name" value="Winged helix-like DNA-binding domain superfamily/Winged helix DNA-binding domain"/>
    <property type="match status" value="1"/>
</dbReference>
<accession>A0A7H1MB80</accession>
<dbReference type="EMBL" id="CP060414">
    <property type="protein sequence ID" value="QNT58895.1"/>
    <property type="molecule type" value="Genomic_DNA"/>
</dbReference>
<keyword evidence="1" id="KW-0805">Transcription regulation</keyword>
<dbReference type="Proteomes" id="UP000516412">
    <property type="component" value="Chromosome"/>
</dbReference>
<dbReference type="PROSITE" id="PS50995">
    <property type="entry name" value="HTH_MARR_2"/>
    <property type="match status" value="1"/>
</dbReference>
<dbReference type="InterPro" id="IPR023187">
    <property type="entry name" value="Tscrpt_reg_MarR-type_CS"/>
</dbReference>
<organism evidence="5 6">
    <name type="scientific">Neisseria musculi</name>
    <dbReference type="NCBI Taxonomy" id="1815583"/>
    <lineage>
        <taxon>Bacteria</taxon>
        <taxon>Pseudomonadati</taxon>
        <taxon>Pseudomonadota</taxon>
        <taxon>Betaproteobacteria</taxon>
        <taxon>Neisseriales</taxon>
        <taxon>Neisseriaceae</taxon>
        <taxon>Neisseria</taxon>
    </lineage>
</organism>
<dbReference type="InterPro" id="IPR036390">
    <property type="entry name" value="WH_DNA-bd_sf"/>
</dbReference>
<dbReference type="InterPro" id="IPR000835">
    <property type="entry name" value="HTH_MarR-typ"/>
</dbReference>
<gene>
    <name evidence="5" type="ORF">H7A79_0430</name>
</gene>
<evidence type="ECO:0000259" key="4">
    <source>
        <dbReference type="PROSITE" id="PS50995"/>
    </source>
</evidence>
<sequence>MNPSPFDALAETCATLLDVYVRWAKQRGLSANEFFVLYQIGRHGSATPKEIGEEWHLPKQTVSFVCRQLAEKGWLRTEADPHDKRSKRLFLSEAGASRTLPMVAALHALETQTAELFGLEKLNQLIKQLQHLQLVFTQQAEWNHGNQSNR</sequence>
<dbReference type="RefSeq" id="WP_135035216.1">
    <property type="nucleotide sequence ID" value="NZ_CP060414.2"/>
</dbReference>
<protein>
    <submittedName>
        <fullName evidence="5">MarR family protein</fullName>
    </submittedName>
</protein>
<dbReference type="KEGG" id="nmus:H7A79_0430"/>
<dbReference type="GO" id="GO:0003677">
    <property type="term" value="F:DNA binding"/>
    <property type="evidence" value="ECO:0007669"/>
    <property type="project" value="UniProtKB-KW"/>
</dbReference>
<dbReference type="PROSITE" id="PS01117">
    <property type="entry name" value="HTH_MARR_1"/>
    <property type="match status" value="1"/>
</dbReference>
<proteinExistence type="predicted"/>